<dbReference type="Proteomes" id="UP000198584">
    <property type="component" value="Unassembled WGS sequence"/>
</dbReference>
<evidence type="ECO:0000313" key="1">
    <source>
        <dbReference type="EMBL" id="SEB05683.1"/>
    </source>
</evidence>
<evidence type="ECO:0000313" key="2">
    <source>
        <dbReference type="Proteomes" id="UP000198584"/>
    </source>
</evidence>
<dbReference type="RefSeq" id="WP_176791618.1">
    <property type="nucleotide sequence ID" value="NZ_FNQR01000014.1"/>
</dbReference>
<dbReference type="AlphaFoldDB" id="A0A1H4G7R3"/>
<sequence>MEKKNGNGNYVLRHIEHGRDESLSMFLPLTEESNMMIVTNSENKRDKWESI</sequence>
<organism evidence="1 2">
    <name type="scientific">Thalassobacillus cyri</name>
    <dbReference type="NCBI Taxonomy" id="571932"/>
    <lineage>
        <taxon>Bacteria</taxon>
        <taxon>Bacillati</taxon>
        <taxon>Bacillota</taxon>
        <taxon>Bacilli</taxon>
        <taxon>Bacillales</taxon>
        <taxon>Bacillaceae</taxon>
        <taxon>Thalassobacillus</taxon>
    </lineage>
</organism>
<protein>
    <submittedName>
        <fullName evidence="1">Uncharacterized protein</fullName>
    </submittedName>
</protein>
<accession>A0A1H4G7R3</accession>
<keyword evidence="2" id="KW-1185">Reference proteome</keyword>
<dbReference type="EMBL" id="FNQR01000014">
    <property type="protein sequence ID" value="SEB05683.1"/>
    <property type="molecule type" value="Genomic_DNA"/>
</dbReference>
<gene>
    <name evidence="1" type="ORF">SAMN05421743_11481</name>
</gene>
<reference evidence="2" key="1">
    <citation type="submission" date="2016-10" db="EMBL/GenBank/DDBJ databases">
        <authorList>
            <person name="Varghese N."/>
            <person name="Submissions S."/>
        </authorList>
    </citation>
    <scope>NUCLEOTIDE SEQUENCE [LARGE SCALE GENOMIC DNA]</scope>
    <source>
        <strain evidence="2">CCM7597</strain>
    </source>
</reference>
<name>A0A1H4G7R3_9BACI</name>
<proteinExistence type="predicted"/>